<dbReference type="InterPro" id="IPR029681">
    <property type="entry name" value="CCDC157"/>
</dbReference>
<dbReference type="PANTHER" id="PTHR43696">
    <property type="entry name" value="COILED-COIL DOMAIN-CONTAINING PROTEIN 157"/>
    <property type="match status" value="1"/>
</dbReference>
<protein>
    <submittedName>
        <fullName evidence="2">Uncharacterized protein</fullName>
    </submittedName>
</protein>
<dbReference type="GeneTree" id="ENSGT00940000171034"/>
<dbReference type="Gene3D" id="1.20.5.170">
    <property type="match status" value="1"/>
</dbReference>
<keyword evidence="3" id="KW-1185">Reference proteome</keyword>
<reference evidence="2" key="1">
    <citation type="submission" date="2025-08" db="UniProtKB">
        <authorList>
            <consortium name="Ensembl"/>
        </authorList>
    </citation>
    <scope>IDENTIFICATION</scope>
</reference>
<feature type="coiled-coil region" evidence="1">
    <location>
        <begin position="17"/>
        <end position="58"/>
    </location>
</feature>
<evidence type="ECO:0000256" key="1">
    <source>
        <dbReference type="SAM" id="Coils"/>
    </source>
</evidence>
<dbReference type="Proteomes" id="UP000694565">
    <property type="component" value="Unplaced"/>
</dbReference>
<dbReference type="Ensembl" id="ENSCLMT00005041915.1">
    <property type="protein sequence ID" value="ENSCLMP00005040412.1"/>
    <property type="gene ID" value="ENSCLMG00005019027.1"/>
</dbReference>
<dbReference type="PANTHER" id="PTHR43696:SF9">
    <property type="entry name" value="COILED-COIL DOMAIN-CONTAINING PROTEIN 157"/>
    <property type="match status" value="1"/>
</dbReference>
<reference evidence="2" key="2">
    <citation type="submission" date="2025-09" db="UniProtKB">
        <authorList>
            <consortium name="Ensembl"/>
        </authorList>
    </citation>
    <scope>IDENTIFICATION</scope>
</reference>
<evidence type="ECO:0000313" key="2">
    <source>
        <dbReference type="Ensembl" id="ENSCLMP00005040412.1"/>
    </source>
</evidence>
<name>A0A8C3ADJ5_CYCLU</name>
<dbReference type="AlphaFoldDB" id="A0A8C3ADJ5"/>
<evidence type="ECO:0000313" key="3">
    <source>
        <dbReference type="Proteomes" id="UP000694565"/>
    </source>
</evidence>
<proteinExistence type="predicted"/>
<dbReference type="SUPFAM" id="SSF90257">
    <property type="entry name" value="Myosin rod fragments"/>
    <property type="match status" value="1"/>
</dbReference>
<organism evidence="2 3">
    <name type="scientific">Cyclopterus lumpus</name>
    <name type="common">Lumpsucker</name>
    <dbReference type="NCBI Taxonomy" id="8103"/>
    <lineage>
        <taxon>Eukaryota</taxon>
        <taxon>Metazoa</taxon>
        <taxon>Chordata</taxon>
        <taxon>Craniata</taxon>
        <taxon>Vertebrata</taxon>
        <taxon>Euteleostomi</taxon>
        <taxon>Actinopterygii</taxon>
        <taxon>Neopterygii</taxon>
        <taxon>Teleostei</taxon>
        <taxon>Neoteleostei</taxon>
        <taxon>Acanthomorphata</taxon>
        <taxon>Eupercaria</taxon>
        <taxon>Perciformes</taxon>
        <taxon>Cottioidei</taxon>
        <taxon>Cottales</taxon>
        <taxon>Cyclopteridae</taxon>
        <taxon>Cyclopterus</taxon>
    </lineage>
</organism>
<accession>A0A8C3ADJ5</accession>
<keyword evidence="1" id="KW-0175">Coiled coil</keyword>
<sequence>MSGRDSGLSWKSMQAKQKSLLERVDSLDKECEELQSQLVEREERQSDLHNQLQEMTKEKEQMQAPFAQQRELCLELQKEKQTLETYVCELKTSVAELKEDVQALRERERLLVAFPELSPLTQAQPKSTGNVLLDMEQQLQANTIRTKILEQENTTLYTSIVKLRQRVLHVGFVDVDNYISLCIQQEASPWSLSLPNTSVEEQQNHLTQIQKSPL</sequence>